<evidence type="ECO:0000313" key="2">
    <source>
        <dbReference type="EMBL" id="GBP33405.1"/>
    </source>
</evidence>
<dbReference type="AlphaFoldDB" id="A0A4C1V594"/>
<sequence>MSIVKLMIAEEEIFSSDDHVPDDAALVDLCTRIQTRKPFEVQMARAFAALKGPVSLSPTTRQRPMEMSSRSNNHKGLRFTPADIDSGESAADSEPASARWCMSPLQLPAFVSEQCLPDAPAQSRRPPVTNDPRNGPRLRPRIGLRPRRRDLVHALVDCRIKSGMMNRIRYPETVPASEVEYDWD</sequence>
<evidence type="ECO:0000256" key="1">
    <source>
        <dbReference type="SAM" id="MobiDB-lite"/>
    </source>
</evidence>
<gene>
    <name evidence="2" type="ORF">EVAR_6753_1</name>
</gene>
<proteinExistence type="predicted"/>
<feature type="region of interest" description="Disordered" evidence="1">
    <location>
        <begin position="118"/>
        <end position="141"/>
    </location>
</feature>
<dbReference type="EMBL" id="BGZK01000273">
    <property type="protein sequence ID" value="GBP33405.1"/>
    <property type="molecule type" value="Genomic_DNA"/>
</dbReference>
<dbReference type="Proteomes" id="UP000299102">
    <property type="component" value="Unassembled WGS sequence"/>
</dbReference>
<reference evidence="2 3" key="1">
    <citation type="journal article" date="2019" name="Commun. Biol.">
        <title>The bagworm genome reveals a unique fibroin gene that provides high tensile strength.</title>
        <authorList>
            <person name="Kono N."/>
            <person name="Nakamura H."/>
            <person name="Ohtoshi R."/>
            <person name="Tomita M."/>
            <person name="Numata K."/>
            <person name="Arakawa K."/>
        </authorList>
    </citation>
    <scope>NUCLEOTIDE SEQUENCE [LARGE SCALE GENOMIC DNA]</scope>
</reference>
<comment type="caution">
    <text evidence="2">The sequence shown here is derived from an EMBL/GenBank/DDBJ whole genome shotgun (WGS) entry which is preliminary data.</text>
</comment>
<feature type="region of interest" description="Disordered" evidence="1">
    <location>
        <begin position="55"/>
        <end position="79"/>
    </location>
</feature>
<name>A0A4C1V594_EUMVA</name>
<evidence type="ECO:0000313" key="3">
    <source>
        <dbReference type="Proteomes" id="UP000299102"/>
    </source>
</evidence>
<protein>
    <submittedName>
        <fullName evidence="2">Uncharacterized protein</fullName>
    </submittedName>
</protein>
<accession>A0A4C1V594</accession>
<keyword evidence="3" id="KW-1185">Reference proteome</keyword>
<organism evidence="2 3">
    <name type="scientific">Eumeta variegata</name>
    <name type="common">Bagworm moth</name>
    <name type="synonym">Eumeta japonica</name>
    <dbReference type="NCBI Taxonomy" id="151549"/>
    <lineage>
        <taxon>Eukaryota</taxon>
        <taxon>Metazoa</taxon>
        <taxon>Ecdysozoa</taxon>
        <taxon>Arthropoda</taxon>
        <taxon>Hexapoda</taxon>
        <taxon>Insecta</taxon>
        <taxon>Pterygota</taxon>
        <taxon>Neoptera</taxon>
        <taxon>Endopterygota</taxon>
        <taxon>Lepidoptera</taxon>
        <taxon>Glossata</taxon>
        <taxon>Ditrysia</taxon>
        <taxon>Tineoidea</taxon>
        <taxon>Psychidae</taxon>
        <taxon>Oiketicinae</taxon>
        <taxon>Eumeta</taxon>
    </lineage>
</organism>